<keyword evidence="4" id="KW-1185">Reference proteome</keyword>
<evidence type="ECO:0000259" key="2">
    <source>
        <dbReference type="Pfam" id="PF20041"/>
    </source>
</evidence>
<proteinExistence type="predicted"/>
<feature type="domain" description="DUF6443" evidence="2">
    <location>
        <begin position="44"/>
        <end position="171"/>
    </location>
</feature>
<dbReference type="InterPro" id="IPR045619">
    <property type="entry name" value="DUF6443"/>
</dbReference>
<accession>A0A0S7C1K4</accession>
<dbReference type="NCBIfam" id="TIGR03696">
    <property type="entry name" value="Rhs_assc_core"/>
    <property type="match status" value="1"/>
</dbReference>
<name>A0A0S7C1K4_9BACT</name>
<dbReference type="Proteomes" id="UP000053091">
    <property type="component" value="Unassembled WGS sequence"/>
</dbReference>
<gene>
    <name evidence="3" type="ORF">TBC1_112125</name>
</gene>
<protein>
    <submittedName>
        <fullName evidence="3">Protein containing RHS repeat-associated core domain</fullName>
    </submittedName>
</protein>
<keyword evidence="1" id="KW-0732">Signal</keyword>
<dbReference type="OrthoDB" id="976756at2"/>
<reference evidence="3" key="1">
    <citation type="journal article" date="2015" name="Genome Announc.">
        <title>Draft Genome Sequence of Bacteroidales Strain TBC1, a Novel Isolate from a Methanogenic Wastewater Treatment System.</title>
        <authorList>
            <person name="Tourlousse D.M."/>
            <person name="Matsuura N."/>
            <person name="Sun L."/>
            <person name="Toyonaga M."/>
            <person name="Kuroda K."/>
            <person name="Ohashi A."/>
            <person name="Cruz R."/>
            <person name="Yamaguchi T."/>
            <person name="Sekiguchi Y."/>
        </authorList>
    </citation>
    <scope>NUCLEOTIDE SEQUENCE [LARGE SCALE GENOMIC DNA]</scope>
    <source>
        <strain evidence="3">TBC1</strain>
    </source>
</reference>
<evidence type="ECO:0000313" key="4">
    <source>
        <dbReference type="Proteomes" id="UP000053091"/>
    </source>
</evidence>
<dbReference type="InterPro" id="IPR022385">
    <property type="entry name" value="Rhs_assc_core"/>
</dbReference>
<dbReference type="PATRIC" id="fig|1678841.3.peg.2374"/>
<feature type="signal peptide" evidence="1">
    <location>
        <begin position="1"/>
        <end position="24"/>
    </location>
</feature>
<dbReference type="Pfam" id="PF20041">
    <property type="entry name" value="DUF6443"/>
    <property type="match status" value="1"/>
</dbReference>
<dbReference type="AlphaFoldDB" id="A0A0S7C1K4"/>
<dbReference type="Gene3D" id="2.180.10.10">
    <property type="entry name" value="RHS repeat-associated core"/>
    <property type="match status" value="1"/>
</dbReference>
<evidence type="ECO:0000256" key="1">
    <source>
        <dbReference type="SAM" id="SignalP"/>
    </source>
</evidence>
<dbReference type="STRING" id="1678841.TBC1_112125"/>
<sequence length="1193" mass="135351">METITNKYFTLLLIVLFHAFAANAQSTDHNYIQTWDLKVAGYKTSGSISGNTPLTHAIRTIQYYDGLGRLSQTVVPGFAPDGKSMVTPKVYNEVGLDETNYQPYIANTGEPVYREDYADELMAFYEDNYYDRFGNAPVEYEKSPLKRIVKQGAPGDDWQLEDGHFVSFEYLTNNSSAELKAINWKATGDLCVHNGLYPAAELYVTKVTAEDGAISYKFKDKLGNVVLKRSKAPLNEYADTYYVYDDFNLLRFVISPEGSSQITGNFSMSDDLARKFVYFYKYDNRKRLIEKKLPGKEPEYTVYNQIDMPIMYQDGNMRKMNGAVKAYEWLYTKYDALGRVIITGITTEYSSQTRDQVQSLADASNYCWEYLLHPSSYPVSFYNYYSGQSFPWAHPGSIQTLTYYDTYNVIVVSDGTYTPQPIASDSEMNFNPADANFSVSQPDTEFIKGLPTVTFILSQGSLLPTVTYYDKRGRVIQVRQKGHISGAYTITTNNYYNGQPENITNTVYNTNIKHKYIPPNSVPQSITEKYTFEYDNFGRLSLRDYQVGDVMALHKVQNKYTPLGQLRQKIISEGGISLQTVDYSYNIRGWLSAINNPSQVSSSGDLFGMNIYYNTINQGLNNTARFNGNISATEWQTVQTSSSLTPPTTGRKAYVYSYDELSRLENAVFSEYTSGAWQQTSKYNELIKSYDLNGNIKGIERKGSLSNWNTDIIDNLTYHYNGNQLIAVDDDILTDNGYDFYDNANFFNGTIPEYEYDANGNVIKDANKGIIGITYNHMNLPKEVYFSKDSKLDYYYDATGNKLRQDVIEAKILTKRTDFISNFVIVNNTPAWINFDEGRVIMDGTAVHFTETHLKDHLGNTRVVFGYKNNALAVKQVNSYYPFGMNIKGLTTRVTIEEAKHPANEYLYNGKMFQDELGLDWLDYGARMYDAVLGRWHSVDPLADQRSWVSPYSYCQNNPIARVDPTGALDDWVEGADGSIYWNDKVTSSNDKDLAKGETYRGTEYRRFEDIGSTTYNDVNYNSDKTKTSTPRIRPDADGIVTQEESIDWYHFGGGTPLTVDISKFNFKSSKLSIEDFKTNSQSVDFFNGWSNHPLSSSIIWRPASDETLSDVYGTIRLAIVNRDLGTVRVVTDDATGFFDVFDYSALGSIVGDRLRSNGNPTPFGFIGKGTGTIRLTTPESPKIDYRYLIDFK</sequence>
<feature type="chain" id="PRO_5006633520" evidence="1">
    <location>
        <begin position="25"/>
        <end position="1193"/>
    </location>
</feature>
<dbReference type="RefSeq" id="WP_062041975.1">
    <property type="nucleotide sequence ID" value="NZ_DF968182.1"/>
</dbReference>
<organism evidence="3">
    <name type="scientific">Lentimicrobium saccharophilum</name>
    <dbReference type="NCBI Taxonomy" id="1678841"/>
    <lineage>
        <taxon>Bacteria</taxon>
        <taxon>Pseudomonadati</taxon>
        <taxon>Bacteroidota</taxon>
        <taxon>Bacteroidia</taxon>
        <taxon>Bacteroidales</taxon>
        <taxon>Lentimicrobiaceae</taxon>
        <taxon>Lentimicrobium</taxon>
    </lineage>
</organism>
<evidence type="ECO:0000313" key="3">
    <source>
        <dbReference type="EMBL" id="GAP43966.1"/>
    </source>
</evidence>
<dbReference type="EMBL" id="DF968182">
    <property type="protein sequence ID" value="GAP43966.1"/>
    <property type="molecule type" value="Genomic_DNA"/>
</dbReference>